<comment type="caution">
    <text evidence="4">The sequence shown here is derived from an EMBL/GenBank/DDBJ whole genome shotgun (WGS) entry which is preliminary data.</text>
</comment>
<evidence type="ECO:0000259" key="2">
    <source>
        <dbReference type="Pfam" id="PF13542"/>
    </source>
</evidence>
<feature type="domain" description="Transposase IS204/IS1001/IS1096/IS1165 DDE" evidence="1">
    <location>
        <begin position="155"/>
        <end position="393"/>
    </location>
</feature>
<accession>A0ABU4S1N4</accession>
<dbReference type="InterPro" id="IPR002560">
    <property type="entry name" value="Transposase_DDE"/>
</dbReference>
<dbReference type="Pfam" id="PF14690">
    <property type="entry name" value="Zn_ribbon_ISL3"/>
    <property type="match status" value="1"/>
</dbReference>
<dbReference type="EMBL" id="JAXAFO010000022">
    <property type="protein sequence ID" value="MDX6850286.1"/>
    <property type="molecule type" value="Genomic_DNA"/>
</dbReference>
<feature type="domain" description="Transposase IS204/IS1001/IS1096/IS1165 helix-turn-helix" evidence="2">
    <location>
        <begin position="91"/>
        <end position="140"/>
    </location>
</feature>
<sequence length="408" mass="46744">MDELSLYESILGLQEPWAVEHVELSKDGVVHVYTEHDRNAETLCPECGCACPRYDTRDKSWRHLDTCQFKTIVHGAVPRAKCPEHGVLQVNVPWAERNSRFTLLFEAMAIQWLKEASINAVSRRLGLSWNAIDGIMRRAVARGLSARESVDYQHIAVDEVSSKKGHKYITIVSNESGQVVDVRDDRSKNSLAAFYTSLSEREIDSIQTVSMDMSPAYLSATKEHVNGWEQKICFDKFHVAMDLDKAVDSVRKEEMQFVPADQRRPLHLSRFNWLRSEGKLKSRHRDTINSLSKVAKKTARAWAIRQYAMQLWNYSTRGWAQRAWARWYGWAARSRLTPIKTVAASIKKNLWGIINAIVHRKNNAGAESINSRIKLLKVRARGFRNKERFKTAILFHFGGLCLIPAHLN</sequence>
<keyword evidence="5" id="KW-1185">Reference proteome</keyword>
<protein>
    <submittedName>
        <fullName evidence="4">ISL3 family transposase</fullName>
    </submittedName>
</protein>
<evidence type="ECO:0000259" key="1">
    <source>
        <dbReference type="Pfam" id="PF01610"/>
    </source>
</evidence>
<dbReference type="InterPro" id="IPR032877">
    <property type="entry name" value="Transposase_HTH"/>
</dbReference>
<evidence type="ECO:0000259" key="3">
    <source>
        <dbReference type="Pfam" id="PF14690"/>
    </source>
</evidence>
<reference evidence="4 5" key="1">
    <citation type="submission" date="2023-11" db="EMBL/GenBank/DDBJ databases">
        <title>Gilvimarinus fulvus sp. nov., isolated from the surface of Kelp.</title>
        <authorList>
            <person name="Sun Y.Y."/>
            <person name="Gong Y."/>
            <person name="Du Z.J."/>
        </authorList>
    </citation>
    <scope>NUCLEOTIDE SEQUENCE [LARGE SCALE GENOMIC DNA]</scope>
    <source>
        <strain evidence="4 5">SDUM040013</strain>
    </source>
</reference>
<dbReference type="Pfam" id="PF01610">
    <property type="entry name" value="DDE_Tnp_ISL3"/>
    <property type="match status" value="1"/>
</dbReference>
<dbReference type="PANTHER" id="PTHR33498">
    <property type="entry name" value="TRANSPOSASE FOR INSERTION SEQUENCE ELEMENT IS1557"/>
    <property type="match status" value="1"/>
</dbReference>
<organism evidence="4 5">
    <name type="scientific">Gilvimarinus gilvus</name>
    <dbReference type="NCBI Taxonomy" id="3058038"/>
    <lineage>
        <taxon>Bacteria</taxon>
        <taxon>Pseudomonadati</taxon>
        <taxon>Pseudomonadota</taxon>
        <taxon>Gammaproteobacteria</taxon>
        <taxon>Cellvibrionales</taxon>
        <taxon>Cellvibrionaceae</taxon>
        <taxon>Gilvimarinus</taxon>
    </lineage>
</organism>
<dbReference type="Pfam" id="PF13542">
    <property type="entry name" value="HTH_Tnp_ISL3"/>
    <property type="match status" value="1"/>
</dbReference>
<gene>
    <name evidence="4" type="ORF">SCD92_13005</name>
</gene>
<dbReference type="InterPro" id="IPR029261">
    <property type="entry name" value="Transposase_Znf"/>
</dbReference>
<evidence type="ECO:0000313" key="5">
    <source>
        <dbReference type="Proteomes" id="UP001273505"/>
    </source>
</evidence>
<dbReference type="InterPro" id="IPR047951">
    <property type="entry name" value="Transpos_ISL3"/>
</dbReference>
<dbReference type="RefSeq" id="WP_302724299.1">
    <property type="nucleotide sequence ID" value="NZ_JAULRU010000783.1"/>
</dbReference>
<evidence type="ECO:0000313" key="4">
    <source>
        <dbReference type="EMBL" id="MDX6850286.1"/>
    </source>
</evidence>
<name>A0ABU4S1N4_9GAMM</name>
<proteinExistence type="predicted"/>
<dbReference type="PANTHER" id="PTHR33498:SF1">
    <property type="entry name" value="TRANSPOSASE FOR INSERTION SEQUENCE ELEMENT IS1557"/>
    <property type="match status" value="1"/>
</dbReference>
<dbReference type="NCBIfam" id="NF033550">
    <property type="entry name" value="transpos_ISL3"/>
    <property type="match status" value="1"/>
</dbReference>
<dbReference type="Proteomes" id="UP001273505">
    <property type="component" value="Unassembled WGS sequence"/>
</dbReference>
<feature type="domain" description="Transposase IS204/IS1001/IS1096/IS1165 zinc-finger" evidence="3">
    <location>
        <begin position="42"/>
        <end position="85"/>
    </location>
</feature>